<gene>
    <name evidence="7" type="ORF">FNT36_05160</name>
</gene>
<keyword evidence="4" id="KW-0676">Redox-active center</keyword>
<dbReference type="AlphaFoldDB" id="A0A558C3X9"/>
<dbReference type="InterPro" id="IPR000866">
    <property type="entry name" value="AhpC/TSA"/>
</dbReference>
<feature type="chain" id="PRO_5035266137" evidence="5">
    <location>
        <begin position="16"/>
        <end position="464"/>
    </location>
</feature>
<evidence type="ECO:0000256" key="1">
    <source>
        <dbReference type="ARBA" id="ARBA00004196"/>
    </source>
</evidence>
<dbReference type="PANTHER" id="PTHR42852:SF6">
    <property type="entry name" value="THIOL:DISULFIDE INTERCHANGE PROTEIN DSBE"/>
    <property type="match status" value="1"/>
</dbReference>
<name>A0A558C3X9_9BACT</name>
<evidence type="ECO:0000256" key="3">
    <source>
        <dbReference type="ARBA" id="ARBA00023157"/>
    </source>
</evidence>
<accession>A0A558C3X9</accession>
<comment type="subcellular location">
    <subcellularLocation>
        <location evidence="1">Cell envelope</location>
    </subcellularLocation>
</comment>
<organism evidence="7 8">
    <name type="scientific">Hymenobacter setariae</name>
    <dbReference type="NCBI Taxonomy" id="2594794"/>
    <lineage>
        <taxon>Bacteria</taxon>
        <taxon>Pseudomonadati</taxon>
        <taxon>Bacteroidota</taxon>
        <taxon>Cytophagia</taxon>
        <taxon>Cytophagales</taxon>
        <taxon>Hymenobacteraceae</taxon>
        <taxon>Hymenobacter</taxon>
    </lineage>
</organism>
<dbReference type="RefSeq" id="WP_144845010.1">
    <property type="nucleotide sequence ID" value="NZ_VMRJ01000001.1"/>
</dbReference>
<dbReference type="GO" id="GO:0016209">
    <property type="term" value="F:antioxidant activity"/>
    <property type="evidence" value="ECO:0007669"/>
    <property type="project" value="InterPro"/>
</dbReference>
<reference evidence="7 8" key="1">
    <citation type="submission" date="2019-07" db="EMBL/GenBank/DDBJ databases">
        <title>Hymenobacter sp. straun FUR1 Genome sequencing and assembly.</title>
        <authorList>
            <person name="Chhetri G."/>
        </authorList>
    </citation>
    <scope>NUCLEOTIDE SEQUENCE [LARGE SCALE GENOMIC DNA]</scope>
    <source>
        <strain evidence="7 8">Fur1</strain>
    </source>
</reference>
<dbReference type="PROSITE" id="PS51352">
    <property type="entry name" value="THIOREDOXIN_2"/>
    <property type="match status" value="1"/>
</dbReference>
<evidence type="ECO:0000256" key="2">
    <source>
        <dbReference type="ARBA" id="ARBA00022748"/>
    </source>
</evidence>
<keyword evidence="8" id="KW-1185">Reference proteome</keyword>
<evidence type="ECO:0000313" key="7">
    <source>
        <dbReference type="EMBL" id="TVT43478.1"/>
    </source>
</evidence>
<evidence type="ECO:0000256" key="4">
    <source>
        <dbReference type="ARBA" id="ARBA00023284"/>
    </source>
</evidence>
<feature type="domain" description="Thioredoxin" evidence="6">
    <location>
        <begin position="320"/>
        <end position="463"/>
    </location>
</feature>
<dbReference type="PANTHER" id="PTHR42852">
    <property type="entry name" value="THIOL:DISULFIDE INTERCHANGE PROTEIN DSBE"/>
    <property type="match status" value="1"/>
</dbReference>
<evidence type="ECO:0000313" key="8">
    <source>
        <dbReference type="Proteomes" id="UP000317624"/>
    </source>
</evidence>
<sequence length="464" mass="52137">MLPSLWLLALGTALAGPPKPSVTVFSGHLDHAPAGDTVRLLMDKGEVKAPLSASGDFRFEFKDLKQNTPTSFSYARQRTELYLMPGDQLVMHLDFKDFDKTLTYSGRGSEVNNYLAQALYKYSYGPDNGLPRIQNSPKGTPAEAVQAAGALRQARREFLASYAKAHPLPASFRRDEQLAIDITWAAMQLAYAAQHSEENLPEDYFDFLASTPVRELNQHFGRSFLDNSMMARFIMGYQYRLVPGGKFSTDPTEGRRIYQTATAELGDTKARSWVLQNLMFDNIRRNTAGAQAFYPTFRQYNRDSAMAREVRKAFALRLSMSAGKPAPAFTLTDNTGKKVSLSDLRGKVVYLDFWGTWCGPCMKEMTESAPALKKKFEGRDVVFLYISVGDPEDKWQQTLTEKQFTSPNSVHLRTTTYDVASAYQVDGYPSYYLIDREGRFIQVYTSRPSEGDKTVAAIEQALAR</sequence>
<dbReference type="CDD" id="cd02966">
    <property type="entry name" value="TlpA_like_family"/>
    <property type="match status" value="1"/>
</dbReference>
<dbReference type="Gene3D" id="3.40.30.10">
    <property type="entry name" value="Glutaredoxin"/>
    <property type="match status" value="1"/>
</dbReference>
<proteinExistence type="predicted"/>
<keyword evidence="3" id="KW-1015">Disulfide bond</keyword>
<dbReference type="OrthoDB" id="9811352at2"/>
<comment type="caution">
    <text evidence="7">The sequence shown here is derived from an EMBL/GenBank/DDBJ whole genome shotgun (WGS) entry which is preliminary data.</text>
</comment>
<dbReference type="Proteomes" id="UP000317624">
    <property type="component" value="Unassembled WGS sequence"/>
</dbReference>
<dbReference type="InterPro" id="IPR036249">
    <property type="entry name" value="Thioredoxin-like_sf"/>
</dbReference>
<dbReference type="InterPro" id="IPR050553">
    <property type="entry name" value="Thioredoxin_ResA/DsbE_sf"/>
</dbReference>
<dbReference type="EMBL" id="VMRJ01000001">
    <property type="protein sequence ID" value="TVT43478.1"/>
    <property type="molecule type" value="Genomic_DNA"/>
</dbReference>
<feature type="signal peptide" evidence="5">
    <location>
        <begin position="1"/>
        <end position="15"/>
    </location>
</feature>
<protein>
    <submittedName>
        <fullName evidence="7">TlpA family protein disulfide reductase</fullName>
    </submittedName>
</protein>
<dbReference type="GO" id="GO:0030313">
    <property type="term" value="C:cell envelope"/>
    <property type="evidence" value="ECO:0007669"/>
    <property type="project" value="UniProtKB-SubCell"/>
</dbReference>
<evidence type="ECO:0000259" key="6">
    <source>
        <dbReference type="PROSITE" id="PS51352"/>
    </source>
</evidence>
<keyword evidence="2" id="KW-0201">Cytochrome c-type biogenesis</keyword>
<dbReference type="SUPFAM" id="SSF52833">
    <property type="entry name" value="Thioredoxin-like"/>
    <property type="match status" value="1"/>
</dbReference>
<dbReference type="GO" id="GO:0017004">
    <property type="term" value="P:cytochrome complex assembly"/>
    <property type="evidence" value="ECO:0007669"/>
    <property type="project" value="UniProtKB-KW"/>
</dbReference>
<dbReference type="Pfam" id="PF00578">
    <property type="entry name" value="AhpC-TSA"/>
    <property type="match status" value="1"/>
</dbReference>
<dbReference type="GO" id="GO:0016491">
    <property type="term" value="F:oxidoreductase activity"/>
    <property type="evidence" value="ECO:0007669"/>
    <property type="project" value="InterPro"/>
</dbReference>
<dbReference type="InterPro" id="IPR013766">
    <property type="entry name" value="Thioredoxin_domain"/>
</dbReference>
<evidence type="ECO:0000256" key="5">
    <source>
        <dbReference type="SAM" id="SignalP"/>
    </source>
</evidence>
<keyword evidence="5" id="KW-0732">Signal</keyword>